<evidence type="ECO:0000313" key="2">
    <source>
        <dbReference type="EMBL" id="SVC34173.1"/>
    </source>
</evidence>
<keyword evidence="1" id="KW-0812">Transmembrane</keyword>
<reference evidence="2" key="1">
    <citation type="submission" date="2018-05" db="EMBL/GenBank/DDBJ databases">
        <authorList>
            <person name="Lanie J.A."/>
            <person name="Ng W.-L."/>
            <person name="Kazmierczak K.M."/>
            <person name="Andrzejewski T.M."/>
            <person name="Davidsen T.M."/>
            <person name="Wayne K.J."/>
            <person name="Tettelin H."/>
            <person name="Glass J.I."/>
            <person name="Rusch D."/>
            <person name="Podicherti R."/>
            <person name="Tsui H.-C.T."/>
            <person name="Winkler M.E."/>
        </authorList>
    </citation>
    <scope>NUCLEOTIDE SEQUENCE</scope>
</reference>
<dbReference type="EMBL" id="UINC01086062">
    <property type="protein sequence ID" value="SVC34173.1"/>
    <property type="molecule type" value="Genomic_DNA"/>
</dbReference>
<keyword evidence="1" id="KW-1133">Transmembrane helix</keyword>
<protein>
    <submittedName>
        <fullName evidence="2">Uncharacterized protein</fullName>
    </submittedName>
</protein>
<keyword evidence="1" id="KW-0472">Membrane</keyword>
<feature type="transmembrane region" description="Helical" evidence="1">
    <location>
        <begin position="22"/>
        <end position="51"/>
    </location>
</feature>
<organism evidence="2">
    <name type="scientific">marine metagenome</name>
    <dbReference type="NCBI Taxonomy" id="408172"/>
    <lineage>
        <taxon>unclassified sequences</taxon>
        <taxon>metagenomes</taxon>
        <taxon>ecological metagenomes</taxon>
    </lineage>
</organism>
<name>A0A382LDJ8_9ZZZZ</name>
<accession>A0A382LDJ8</accession>
<feature type="non-terminal residue" evidence="2">
    <location>
        <position position="1"/>
    </location>
</feature>
<evidence type="ECO:0000256" key="1">
    <source>
        <dbReference type="SAM" id="Phobius"/>
    </source>
</evidence>
<sequence length="69" mass="7756">GIAFWIKFLLDIRKRPELKKSWFLPFLIIGFVCALLGIGIGLLVLCGVYWYKVGRISPADGAENSNPFN</sequence>
<gene>
    <name evidence="2" type="ORF">METZ01_LOCUS287027</name>
</gene>
<proteinExistence type="predicted"/>
<dbReference type="AlphaFoldDB" id="A0A382LDJ8"/>